<dbReference type="PROSITE" id="PS52015">
    <property type="entry name" value="TONB_CTD"/>
    <property type="match status" value="1"/>
</dbReference>
<proteinExistence type="predicted"/>
<comment type="caution">
    <text evidence="6">The sequence shown here is derived from an EMBL/GenBank/DDBJ whole genome shotgun (WGS) entry which is preliminary data.</text>
</comment>
<dbReference type="InterPro" id="IPR037682">
    <property type="entry name" value="TonB_C"/>
</dbReference>
<evidence type="ECO:0000259" key="5">
    <source>
        <dbReference type="PROSITE" id="PS52015"/>
    </source>
</evidence>
<sequence>MEGVNIADERKRFNALIQQEVQNSWYIPPGNEDRVVRLRLEILPTGELRSVELVEGSGSQQLDESAMSAVRRVDSFPTPDDSALFDELFRGGITIEFSPEE</sequence>
<organism evidence="6 7">
    <name type="scientific">Halovibrio salipaludis</name>
    <dbReference type="NCBI Taxonomy" id="2032626"/>
    <lineage>
        <taxon>Bacteria</taxon>
        <taxon>Pseudomonadati</taxon>
        <taxon>Pseudomonadota</taxon>
        <taxon>Gammaproteobacteria</taxon>
        <taxon>Oceanospirillales</taxon>
        <taxon>Halomonadaceae</taxon>
        <taxon>Halovibrio</taxon>
    </lineage>
</organism>
<name>A0A2A2F7R8_9GAMM</name>
<dbReference type="Gene3D" id="3.30.1150.10">
    <property type="match status" value="1"/>
</dbReference>
<evidence type="ECO:0000256" key="4">
    <source>
        <dbReference type="ARBA" id="ARBA00023136"/>
    </source>
</evidence>
<evidence type="ECO:0000256" key="2">
    <source>
        <dbReference type="ARBA" id="ARBA00022692"/>
    </source>
</evidence>
<dbReference type="Proteomes" id="UP000218896">
    <property type="component" value="Unassembled WGS sequence"/>
</dbReference>
<dbReference type="NCBIfam" id="TIGR01352">
    <property type="entry name" value="tonB_Cterm"/>
    <property type="match status" value="1"/>
</dbReference>
<keyword evidence="4" id="KW-0472">Membrane</keyword>
<dbReference type="GO" id="GO:0016020">
    <property type="term" value="C:membrane"/>
    <property type="evidence" value="ECO:0007669"/>
    <property type="project" value="UniProtKB-SubCell"/>
</dbReference>
<dbReference type="GO" id="GO:0055085">
    <property type="term" value="P:transmembrane transport"/>
    <property type="evidence" value="ECO:0007669"/>
    <property type="project" value="InterPro"/>
</dbReference>
<dbReference type="EMBL" id="NSKD01000003">
    <property type="protein sequence ID" value="PAU80583.1"/>
    <property type="molecule type" value="Genomic_DNA"/>
</dbReference>
<dbReference type="AlphaFoldDB" id="A0A2A2F7R8"/>
<accession>A0A2A2F7R8</accession>
<keyword evidence="3" id="KW-1133">Transmembrane helix</keyword>
<dbReference type="Pfam" id="PF13103">
    <property type="entry name" value="TonB_2"/>
    <property type="match status" value="1"/>
</dbReference>
<comment type="subcellular location">
    <subcellularLocation>
        <location evidence="1">Membrane</location>
        <topology evidence="1">Single-pass membrane protein</topology>
    </subcellularLocation>
</comment>
<dbReference type="InterPro" id="IPR006260">
    <property type="entry name" value="TonB/TolA_C"/>
</dbReference>
<evidence type="ECO:0000256" key="1">
    <source>
        <dbReference type="ARBA" id="ARBA00004167"/>
    </source>
</evidence>
<protein>
    <recommendedName>
        <fullName evidence="5">TonB C-terminal domain-containing protein</fullName>
    </recommendedName>
</protein>
<reference evidence="6 7" key="1">
    <citation type="submission" date="2017-08" db="EMBL/GenBank/DDBJ databases">
        <title>Halovibrio sewagensis sp. nov., isolated from wastewater of high salinity.</title>
        <authorList>
            <person name="Dong X."/>
            <person name="Zhang G."/>
        </authorList>
    </citation>
    <scope>NUCLEOTIDE SEQUENCE [LARGE SCALE GENOMIC DNA]</scope>
    <source>
        <strain evidence="6 7">YL5-2</strain>
    </source>
</reference>
<gene>
    <name evidence="6" type="ORF">CK501_09155</name>
</gene>
<keyword evidence="2" id="KW-0812">Transmembrane</keyword>
<keyword evidence="7" id="KW-1185">Reference proteome</keyword>
<evidence type="ECO:0000313" key="7">
    <source>
        <dbReference type="Proteomes" id="UP000218896"/>
    </source>
</evidence>
<dbReference type="SUPFAM" id="SSF74653">
    <property type="entry name" value="TolA/TonB C-terminal domain"/>
    <property type="match status" value="1"/>
</dbReference>
<evidence type="ECO:0000256" key="3">
    <source>
        <dbReference type="ARBA" id="ARBA00022989"/>
    </source>
</evidence>
<evidence type="ECO:0000313" key="6">
    <source>
        <dbReference type="EMBL" id="PAU80583.1"/>
    </source>
</evidence>
<feature type="domain" description="TonB C-terminal" evidence="5">
    <location>
        <begin position="8"/>
        <end position="101"/>
    </location>
</feature>